<dbReference type="GO" id="GO:0030246">
    <property type="term" value="F:carbohydrate binding"/>
    <property type="evidence" value="ECO:0007669"/>
    <property type="project" value="InterPro"/>
</dbReference>
<dbReference type="SUPFAM" id="SSF74650">
    <property type="entry name" value="Galactose mutarotase-like"/>
    <property type="match status" value="1"/>
</dbReference>
<dbReference type="Gene3D" id="2.70.98.30">
    <property type="entry name" value="Golgi alpha-mannosidase II, domain 4"/>
    <property type="match status" value="1"/>
</dbReference>
<protein>
    <submittedName>
        <fullName evidence="6">Alpha-mannosidase</fullName>
    </submittedName>
</protein>
<evidence type="ECO:0000259" key="5">
    <source>
        <dbReference type="SMART" id="SM00872"/>
    </source>
</evidence>
<keyword evidence="3" id="KW-0378">Hydrolase</keyword>
<dbReference type="SMART" id="SM00872">
    <property type="entry name" value="Alpha-mann_mid"/>
    <property type="match status" value="1"/>
</dbReference>
<dbReference type="Gene3D" id="2.60.40.2220">
    <property type="match status" value="1"/>
</dbReference>
<evidence type="ECO:0000256" key="2">
    <source>
        <dbReference type="ARBA" id="ARBA00022723"/>
    </source>
</evidence>
<dbReference type="InterPro" id="IPR027291">
    <property type="entry name" value="Glyco_hydro_38_N_sf"/>
</dbReference>
<dbReference type="GO" id="GO:0006013">
    <property type="term" value="P:mannose metabolic process"/>
    <property type="evidence" value="ECO:0007669"/>
    <property type="project" value="InterPro"/>
</dbReference>
<dbReference type="RefSeq" id="WP_191160294.1">
    <property type="nucleotide sequence ID" value="NZ_JACXAI010000027.1"/>
</dbReference>
<dbReference type="FunFam" id="3.20.110.10:FF:000002">
    <property type="entry name" value="alpha-mannosidase 2C1 isoform X1"/>
    <property type="match status" value="1"/>
</dbReference>
<keyword evidence="2" id="KW-0479">Metal-binding</keyword>
<dbReference type="InterPro" id="IPR028995">
    <property type="entry name" value="Glyco_hydro_57/38_cen_sf"/>
</dbReference>
<dbReference type="Gene3D" id="1.20.1270.50">
    <property type="entry name" value="Glycoside hydrolase family 38, central domain"/>
    <property type="match status" value="1"/>
</dbReference>
<dbReference type="Pfam" id="PF07748">
    <property type="entry name" value="Glyco_hydro_38C"/>
    <property type="match status" value="1"/>
</dbReference>
<dbReference type="InterPro" id="IPR015341">
    <property type="entry name" value="Glyco_hydro_38_cen"/>
</dbReference>
<dbReference type="GO" id="GO:0004559">
    <property type="term" value="F:alpha-mannosidase activity"/>
    <property type="evidence" value="ECO:0007669"/>
    <property type="project" value="InterPro"/>
</dbReference>
<dbReference type="PANTHER" id="PTHR46017:SF1">
    <property type="entry name" value="ALPHA-MANNOSIDASE 2C1"/>
    <property type="match status" value="1"/>
</dbReference>
<reference evidence="6" key="1">
    <citation type="submission" date="2020-09" db="EMBL/GenBank/DDBJ databases">
        <title>A novel bacterium of genus Bacillus, isolated from South China Sea.</title>
        <authorList>
            <person name="Huang H."/>
            <person name="Mo K."/>
            <person name="Hu Y."/>
        </authorList>
    </citation>
    <scope>NUCLEOTIDE SEQUENCE</scope>
    <source>
        <strain evidence="6">IB182487</strain>
    </source>
</reference>
<dbReference type="EMBL" id="JACXAI010000027">
    <property type="protein sequence ID" value="MBD1382271.1"/>
    <property type="molecule type" value="Genomic_DNA"/>
</dbReference>
<dbReference type="SUPFAM" id="SSF88688">
    <property type="entry name" value="Families 57/38 glycoside transferase middle domain"/>
    <property type="match status" value="1"/>
</dbReference>
<dbReference type="AlphaFoldDB" id="A0A926NJ29"/>
<dbReference type="InterPro" id="IPR011330">
    <property type="entry name" value="Glyco_hydro/deAcase_b/a-brl"/>
</dbReference>
<dbReference type="Pfam" id="PF22907">
    <property type="entry name" value="Ams1-like_1st"/>
    <property type="match status" value="1"/>
</dbReference>
<dbReference type="FunFam" id="1.20.1270.50:FF:000004">
    <property type="entry name" value="alpha-mannosidase 2C1 isoform X1"/>
    <property type="match status" value="1"/>
</dbReference>
<dbReference type="Pfam" id="PF01074">
    <property type="entry name" value="Glyco_hydro_38N"/>
    <property type="match status" value="1"/>
</dbReference>
<dbReference type="InterPro" id="IPR011682">
    <property type="entry name" value="Glyco_hydro_38_C"/>
</dbReference>
<comment type="caution">
    <text evidence="6">The sequence shown here is derived from an EMBL/GenBank/DDBJ whole genome shotgun (WGS) entry which is preliminary data.</text>
</comment>
<dbReference type="InterPro" id="IPR054723">
    <property type="entry name" value="Ams1-like_N"/>
</dbReference>
<keyword evidence="4" id="KW-0326">Glycosidase</keyword>
<dbReference type="InterPro" id="IPR000602">
    <property type="entry name" value="Glyco_hydro_38_N"/>
</dbReference>
<dbReference type="InterPro" id="IPR041147">
    <property type="entry name" value="GH38_C"/>
</dbReference>
<dbReference type="CDD" id="cd10789">
    <property type="entry name" value="GH38N_AMII_ER_cytosolic"/>
    <property type="match status" value="1"/>
</dbReference>
<dbReference type="GO" id="GO:0046872">
    <property type="term" value="F:metal ion binding"/>
    <property type="evidence" value="ECO:0007669"/>
    <property type="project" value="UniProtKB-KW"/>
</dbReference>
<dbReference type="Pfam" id="PF17677">
    <property type="entry name" value="Glyco_hydro38C2"/>
    <property type="match status" value="1"/>
</dbReference>
<keyword evidence="7" id="KW-1185">Reference proteome</keyword>
<accession>A0A926NJ29</accession>
<dbReference type="Pfam" id="PF09261">
    <property type="entry name" value="Alpha-mann_mid"/>
    <property type="match status" value="1"/>
</dbReference>
<evidence type="ECO:0000256" key="3">
    <source>
        <dbReference type="ARBA" id="ARBA00022801"/>
    </source>
</evidence>
<evidence type="ECO:0000313" key="7">
    <source>
        <dbReference type="Proteomes" id="UP000626844"/>
    </source>
</evidence>
<dbReference type="GO" id="GO:0009313">
    <property type="term" value="P:oligosaccharide catabolic process"/>
    <property type="evidence" value="ECO:0007669"/>
    <property type="project" value="TreeGrafter"/>
</dbReference>
<proteinExistence type="inferred from homology"/>
<dbReference type="PANTHER" id="PTHR46017">
    <property type="entry name" value="ALPHA-MANNOSIDASE 2C1"/>
    <property type="match status" value="1"/>
</dbReference>
<evidence type="ECO:0000256" key="4">
    <source>
        <dbReference type="ARBA" id="ARBA00023295"/>
    </source>
</evidence>
<dbReference type="FunFam" id="2.70.98.30:FF:000010">
    <property type="entry name" value="Cytosolic alpha-mannosidase"/>
    <property type="match status" value="1"/>
</dbReference>
<evidence type="ECO:0000256" key="1">
    <source>
        <dbReference type="ARBA" id="ARBA00009792"/>
    </source>
</evidence>
<evidence type="ECO:0000313" key="6">
    <source>
        <dbReference type="EMBL" id="MBD1382271.1"/>
    </source>
</evidence>
<dbReference type="Gene3D" id="3.20.110.10">
    <property type="entry name" value="Glycoside hydrolase 38, N terminal domain"/>
    <property type="match status" value="1"/>
</dbReference>
<dbReference type="InterPro" id="IPR037094">
    <property type="entry name" value="Glyco_hydro_38_cen_sf"/>
</dbReference>
<sequence>MFLTIEMVQSRIGELEKYRYRDSISIPSFESQVDVEGIIGKYPPEDGEWDTLKVGEKWVGRDLYLWLKTEVEVPSEWKGKKIVGRFDFGRTGSGNNSGFESLLYLNGHPYQGVDSNHTEVFLPSDLLGEKIKLQFRLWSGLEGGGEPKLQENQLKLAELTWLDEITDDFYYTTKAIYETIQMLDESQAVYHQLVKLLNYSYRRLDWSRPGSDSFYQSVREGHDYLHAELNKIEKHHEVTVHCIGHTHIDVAWLWRLKHTREKSARSFSTVLRLMELYPEYIFLQTQPQLYEYIKEDYPEIYEQIKERVKESRWEASGGMWLEADCNIPSGESLTRQILLGTKFLRNEFGQECHYLWLPDVFGYSWALPQILKKSGIDTFMTTKISWSQYNRMPHDTFYWRGIDGSEVLTHFITTPDPEISWLYTYNGMITPQTVKGIWETYRDKSVNQDLLLSYGFGDGGGGVNREMLEMRRRLDEIPGIPFVKTTRADEYFEKLQNNVANIEEYVHTWDGELYLEYHRGTYTSQAHVKRMNRKLELLYRETEWLASLSSIFDTNWRSYPEDALNTGWKMILRNQFHDIIPGSSIREVYEDAVEEYEEALQIGQQSWNLAARNVAGESIGKTYTIYNSAPWERTDLVRIEATSDMEEGIWVDSAGKHLLAENVENKWLVKVPRVPSMGFTTISFVPQQLTYRYERAFIIETNCLTTPFYVIQWNDQGQLVRIYDRKTEREILVDNAKGNVFQVFEDKPLRHDAWDIDLFYQQKMREVSDLKGIEIEEVNSLRAVVAFKWEYNDSIIIQKVVVYSGSRRIDFETEVDWHEQQQLLKVAFPVDIRATEATYDIQYGNVKRPTHWNTSWDYARFETVGHQWADLSEHGYGVSLLNDCKYGYDIKNHVMRLTLIKSAIHPDYLQDQGKHVFTYSLLPHQGNWIEGKTVQEAWSLNAPLKLSAGKPQRMSVERFSSFTLDCPNVMIDAVKKAEDEDKLILRLHEYTGSRGKINITSDLPIVSWQETNLLEKPVGEKVGSTFLSFSIKPYEIKTFMIELSNK</sequence>
<comment type="similarity">
    <text evidence="1">Belongs to the glycosyl hydrolase 38 family.</text>
</comment>
<organism evidence="6 7">
    <name type="scientific">Metabacillus arenae</name>
    <dbReference type="NCBI Taxonomy" id="2771434"/>
    <lineage>
        <taxon>Bacteria</taxon>
        <taxon>Bacillati</taxon>
        <taxon>Bacillota</taxon>
        <taxon>Bacilli</taxon>
        <taxon>Bacillales</taxon>
        <taxon>Bacillaceae</taxon>
        <taxon>Metabacillus</taxon>
    </lineage>
</organism>
<name>A0A926NJ29_9BACI</name>
<dbReference type="Proteomes" id="UP000626844">
    <property type="component" value="Unassembled WGS sequence"/>
</dbReference>
<dbReference type="InterPro" id="IPR011013">
    <property type="entry name" value="Gal_mutarotase_sf_dom"/>
</dbReference>
<feature type="domain" description="Glycoside hydrolase family 38 central" evidence="5">
    <location>
        <begin position="516"/>
        <end position="596"/>
    </location>
</feature>
<gene>
    <name evidence="6" type="ORF">IC621_18790</name>
</gene>
<dbReference type="SUPFAM" id="SSF88713">
    <property type="entry name" value="Glycoside hydrolase/deacetylase"/>
    <property type="match status" value="1"/>
</dbReference>